<keyword evidence="1" id="KW-0479">Metal-binding</keyword>
<evidence type="ECO:0000313" key="3">
    <source>
        <dbReference type="Proteomes" id="UP000030960"/>
    </source>
</evidence>
<dbReference type="RefSeq" id="WP_088671078.1">
    <property type="nucleotide sequence ID" value="NZ_AP022337.1"/>
</dbReference>
<dbReference type="OrthoDB" id="5592106at2"/>
<dbReference type="InterPro" id="IPR013096">
    <property type="entry name" value="Cupin_2"/>
</dbReference>
<dbReference type="EMBL" id="JSUQ01000008">
    <property type="protein sequence ID" value="KHQ53229.1"/>
    <property type="molecule type" value="Genomic_DNA"/>
</dbReference>
<dbReference type="AlphaFoldDB" id="A0A0B3SRX8"/>
<accession>A0A0B3SRX8</accession>
<dbReference type="SUPFAM" id="SSF51182">
    <property type="entry name" value="RmlC-like cupins"/>
    <property type="match status" value="1"/>
</dbReference>
<dbReference type="InterPro" id="IPR051610">
    <property type="entry name" value="GPI/OXD"/>
</dbReference>
<reference evidence="2 3" key="1">
    <citation type="submission" date="2014-10" db="EMBL/GenBank/DDBJ databases">
        <title>Genome sequence of Ponticoccus sp. strain UMTAT08 isolated from clonal culture of toxic dinoflagellate Alexandrium tamiyavanichii.</title>
        <authorList>
            <person name="Gan H.Y."/>
            <person name="Muhd D.-D."/>
            <person name="Mohd Noor M.E."/>
            <person name="Yeong Y.S."/>
            <person name="Usup G."/>
        </authorList>
    </citation>
    <scope>NUCLEOTIDE SEQUENCE [LARGE SCALE GENOMIC DNA]</scope>
    <source>
        <strain evidence="2 3">UMTAT08</strain>
    </source>
</reference>
<evidence type="ECO:0000256" key="1">
    <source>
        <dbReference type="ARBA" id="ARBA00022723"/>
    </source>
</evidence>
<evidence type="ECO:0000313" key="2">
    <source>
        <dbReference type="EMBL" id="KHQ53229.1"/>
    </source>
</evidence>
<dbReference type="PANTHER" id="PTHR35848:SF6">
    <property type="entry name" value="CUPIN TYPE-2 DOMAIN-CONTAINING PROTEIN"/>
    <property type="match status" value="1"/>
</dbReference>
<comment type="caution">
    <text evidence="2">The sequence shown here is derived from an EMBL/GenBank/DDBJ whole genome shotgun (WGS) entry which is preliminary data.</text>
</comment>
<organism evidence="2 3">
    <name type="scientific">Mameliella alba</name>
    <dbReference type="NCBI Taxonomy" id="561184"/>
    <lineage>
        <taxon>Bacteria</taxon>
        <taxon>Pseudomonadati</taxon>
        <taxon>Pseudomonadota</taxon>
        <taxon>Alphaproteobacteria</taxon>
        <taxon>Rhodobacterales</taxon>
        <taxon>Roseobacteraceae</taxon>
        <taxon>Mameliella</taxon>
    </lineage>
</organism>
<proteinExistence type="predicted"/>
<dbReference type="GO" id="GO:0046872">
    <property type="term" value="F:metal ion binding"/>
    <property type="evidence" value="ECO:0007669"/>
    <property type="project" value="UniProtKB-KW"/>
</dbReference>
<name>A0A0B3SRX8_9RHOB</name>
<dbReference type="STRING" id="561184.SAMN05216376_11441"/>
<dbReference type="PATRIC" id="fig|1515334.3.peg.2273"/>
<gene>
    <name evidence="2" type="ORF">OA50_02256</name>
</gene>
<dbReference type="PANTHER" id="PTHR35848">
    <property type="entry name" value="OXALATE-BINDING PROTEIN"/>
    <property type="match status" value="1"/>
</dbReference>
<sequence length="145" mass="15701">MDFDMDFANEMMMAVARLPVVANADHAPLEGGEDPAFGTVRWRTLFSADKTSTSGMVMGVAEFGPAGTLLPHRHSPAEIYFGLEGSGIVTIDGVQHELMPGTALYIPEDAEHDTVAGAEGLRFLYVFAKDRFAEVEYRFSAAQAV</sequence>
<protein>
    <submittedName>
        <fullName evidence="2">Cupin</fullName>
    </submittedName>
</protein>
<dbReference type="InterPro" id="IPR014710">
    <property type="entry name" value="RmlC-like_jellyroll"/>
</dbReference>
<dbReference type="InterPro" id="IPR011051">
    <property type="entry name" value="RmlC_Cupin_sf"/>
</dbReference>
<keyword evidence="3" id="KW-1185">Reference proteome</keyword>
<dbReference type="Pfam" id="PF07883">
    <property type="entry name" value="Cupin_2"/>
    <property type="match status" value="1"/>
</dbReference>
<accession>A0A225QES9</accession>
<dbReference type="Proteomes" id="UP000030960">
    <property type="component" value="Unassembled WGS sequence"/>
</dbReference>
<dbReference type="Gene3D" id="2.60.120.10">
    <property type="entry name" value="Jelly Rolls"/>
    <property type="match status" value="1"/>
</dbReference>